<dbReference type="InterPro" id="IPR016143">
    <property type="entry name" value="Citrate_synth-like_sm_a-sub"/>
</dbReference>
<name>A0A845FYA7_9BURK</name>
<dbReference type="InterPro" id="IPR016142">
    <property type="entry name" value="Citrate_synth-like_lrg_a-sub"/>
</dbReference>
<comment type="similarity">
    <text evidence="2">Belongs to the citrate synthase family.</text>
</comment>
<dbReference type="GO" id="GO:0005975">
    <property type="term" value="P:carbohydrate metabolic process"/>
    <property type="evidence" value="ECO:0007669"/>
    <property type="project" value="TreeGrafter"/>
</dbReference>
<accession>A0A845FYA7</accession>
<dbReference type="Gene3D" id="1.10.230.10">
    <property type="entry name" value="Cytochrome P450-Terp, domain 2"/>
    <property type="match status" value="1"/>
</dbReference>
<keyword evidence="4" id="KW-0808">Transferase</keyword>
<evidence type="ECO:0000259" key="5">
    <source>
        <dbReference type="Pfam" id="PF12728"/>
    </source>
</evidence>
<dbReference type="GO" id="GO:0005829">
    <property type="term" value="C:cytosol"/>
    <property type="evidence" value="ECO:0007669"/>
    <property type="project" value="TreeGrafter"/>
</dbReference>
<protein>
    <recommendedName>
        <fullName evidence="3">citrate synthase (unknown stereospecificity)</fullName>
        <ecNumber evidence="3">2.3.3.16</ecNumber>
    </recommendedName>
</protein>
<gene>
    <name evidence="6" type="ORF">GTP91_05130</name>
</gene>
<evidence type="ECO:0000256" key="4">
    <source>
        <dbReference type="ARBA" id="ARBA00022679"/>
    </source>
</evidence>
<dbReference type="PANTHER" id="PTHR11739">
    <property type="entry name" value="CITRATE SYNTHASE"/>
    <property type="match status" value="1"/>
</dbReference>
<evidence type="ECO:0000313" key="6">
    <source>
        <dbReference type="EMBL" id="MYM86561.1"/>
    </source>
</evidence>
<dbReference type="Gene3D" id="1.10.580.10">
    <property type="entry name" value="Citrate Synthase, domain 1"/>
    <property type="match status" value="1"/>
</dbReference>
<dbReference type="Proteomes" id="UP000470302">
    <property type="component" value="Unassembled WGS sequence"/>
</dbReference>
<dbReference type="EC" id="2.3.3.16" evidence="3"/>
<dbReference type="InterPro" id="IPR002020">
    <property type="entry name" value="Citrate_synthase"/>
</dbReference>
<proteinExistence type="inferred from homology"/>
<feature type="domain" description="Helix-turn-helix" evidence="5">
    <location>
        <begin position="5"/>
        <end position="55"/>
    </location>
</feature>
<comment type="pathway">
    <text evidence="1">Carbohydrate metabolism; tricarboxylic acid cycle; isocitrate from oxaloacetate: step 1/2.</text>
</comment>
<dbReference type="InterPro" id="IPR036969">
    <property type="entry name" value="Citrate_synthase_sf"/>
</dbReference>
<evidence type="ECO:0000256" key="1">
    <source>
        <dbReference type="ARBA" id="ARBA00004751"/>
    </source>
</evidence>
<comment type="caution">
    <text evidence="6">The sequence shown here is derived from an EMBL/GenBank/DDBJ whole genome shotgun (WGS) entry which is preliminary data.</text>
</comment>
<dbReference type="PANTHER" id="PTHR11739:SF4">
    <property type="entry name" value="CITRATE SYNTHASE, PEROXISOMAL"/>
    <property type="match status" value="1"/>
</dbReference>
<dbReference type="EMBL" id="WWCW01000009">
    <property type="protein sequence ID" value="MYM86561.1"/>
    <property type="molecule type" value="Genomic_DNA"/>
</dbReference>
<dbReference type="GO" id="GO:0036440">
    <property type="term" value="F:citrate synthase activity"/>
    <property type="evidence" value="ECO:0007669"/>
    <property type="project" value="UniProtKB-EC"/>
</dbReference>
<dbReference type="Pfam" id="PF12728">
    <property type="entry name" value="HTH_17"/>
    <property type="match status" value="1"/>
</dbReference>
<dbReference type="PRINTS" id="PR00143">
    <property type="entry name" value="CITRTSNTHASE"/>
</dbReference>
<dbReference type="AlphaFoldDB" id="A0A845FYA7"/>
<dbReference type="RefSeq" id="WP_161095799.1">
    <property type="nucleotide sequence ID" value="NZ_WWCW01000009.1"/>
</dbReference>
<evidence type="ECO:0000256" key="3">
    <source>
        <dbReference type="ARBA" id="ARBA00012972"/>
    </source>
</evidence>
<organism evidence="6 7">
    <name type="scientific">Duganella vulcania</name>
    <dbReference type="NCBI Taxonomy" id="2692166"/>
    <lineage>
        <taxon>Bacteria</taxon>
        <taxon>Pseudomonadati</taxon>
        <taxon>Pseudomonadota</taxon>
        <taxon>Betaproteobacteria</taxon>
        <taxon>Burkholderiales</taxon>
        <taxon>Oxalobacteraceae</taxon>
        <taxon>Telluria group</taxon>
        <taxon>Duganella</taxon>
    </lineage>
</organism>
<evidence type="ECO:0000313" key="7">
    <source>
        <dbReference type="Proteomes" id="UP000470302"/>
    </source>
</evidence>
<evidence type="ECO:0000256" key="2">
    <source>
        <dbReference type="ARBA" id="ARBA00010566"/>
    </source>
</evidence>
<dbReference type="InterPro" id="IPR041657">
    <property type="entry name" value="HTH_17"/>
</dbReference>
<sequence>MSKDLSASEAARILGVSLATLYSYVSRGMLTPSGALADRSKRYPHDEVLRLAARKADGKRGGHKVAAAMNWGTPVLETRISGIAGGRLHYRGHDVLALAGGATLEQVACLLWDDNGIDYFADADADAAHAPFAAGVAAAIDSTRSMPPLEAAMCMLPVCGQSLSARNDFVAGAALMRMLAALLLKRAPSTQPLHLQVAQAWQADAAQTEWIRAALVLLADHELNASAFTVRCVASTGAGQAATLSAGLAALSGPQHGAGSTMIRAMLETALASDSIEAGIDAWFDGRDPSVVGFSHPLYPQGDPRGACLLERMSAWPQAGAVLAIGARVATRLGMPANADFALAAMSVVCGWPPAAGEILFALARSAGWIAHAAEQIANGSMIRPRARYVGTYQVE</sequence>
<dbReference type="CDD" id="cd06102">
    <property type="entry name" value="citrate_synt_like_2"/>
    <property type="match status" value="1"/>
</dbReference>
<dbReference type="SUPFAM" id="SSF48256">
    <property type="entry name" value="Citrate synthase"/>
    <property type="match status" value="1"/>
</dbReference>
<reference evidence="6 7" key="1">
    <citation type="submission" date="2020-01" db="EMBL/GenBank/DDBJ databases">
        <title>Novel species isolated from a subtropical stream in China.</title>
        <authorList>
            <person name="Lu H."/>
        </authorList>
    </citation>
    <scope>NUCLEOTIDE SEQUENCE [LARGE SCALE GENOMIC DNA]</scope>
    <source>
        <strain evidence="6 7">FT82W</strain>
    </source>
</reference>
<dbReference type="InterPro" id="IPR009061">
    <property type="entry name" value="DNA-bd_dom_put_sf"/>
</dbReference>
<dbReference type="GO" id="GO:0006099">
    <property type="term" value="P:tricarboxylic acid cycle"/>
    <property type="evidence" value="ECO:0007669"/>
    <property type="project" value="UniProtKB-UniPathway"/>
</dbReference>
<dbReference type="Pfam" id="PF00285">
    <property type="entry name" value="Citrate_synt"/>
    <property type="match status" value="1"/>
</dbReference>
<dbReference type="UniPathway" id="UPA00223">
    <property type="reaction ID" value="UER00717"/>
</dbReference>
<dbReference type="SUPFAM" id="SSF46955">
    <property type="entry name" value="Putative DNA-binding domain"/>
    <property type="match status" value="1"/>
</dbReference>